<reference evidence="1" key="1">
    <citation type="submission" date="2022-07" db="EMBL/GenBank/DDBJ databases">
        <title>Phylogenomic reconstructions and comparative analyses of Kickxellomycotina fungi.</title>
        <authorList>
            <person name="Reynolds N.K."/>
            <person name="Stajich J.E."/>
            <person name="Barry K."/>
            <person name="Grigoriev I.V."/>
            <person name="Crous P."/>
            <person name="Smith M.E."/>
        </authorList>
    </citation>
    <scope>NUCLEOTIDE SEQUENCE</scope>
    <source>
        <strain evidence="1">BCRC 34780</strain>
    </source>
</reference>
<sequence>MVEPSERGLALGKQLAHVDKEVRDQAVAAIQQLLAQDDEFTYMEMLRHWKALFYCFWLSDKPLVQQELSWSLAGLVLGCKGGNRAAFVRAFWDTLCREWFHVDKHRIDKYLLLVRRMVFFTLQSMRQSGWDGQLVAEFADVLQQFPINPKDPRVPNSIRSHVADVYLDELVRLAGEASQQCGATQAAGADIPVATLLEPFMRAIATTTIRHMPQIIQESVFESLVVRIAEAEESHAGLADSDDQDEAGEDAKDNQILNETLARLQFLADSISDIKKRMLAVGGEETTTASGRRRLYVLYQALCDTFPDESDVVFAKRLVVKAPVGAEERKASDKRKRKRESKTRERKEKRKRDSDAKRNIVTTAAAEVDANALEREATADEERGYQQDIVKIRAMMKRAGLAELEGGSSKPASKKAKRTAKKKQSAPQAQAAGVDEVPLLVPIE</sequence>
<dbReference type="EMBL" id="JANBUN010003210">
    <property type="protein sequence ID" value="KAJ2791961.1"/>
    <property type="molecule type" value="Genomic_DNA"/>
</dbReference>
<gene>
    <name evidence="1" type="ORF">H4R21_006237</name>
</gene>
<keyword evidence="2" id="KW-1185">Reference proteome</keyword>
<dbReference type="Proteomes" id="UP001140087">
    <property type="component" value="Unassembled WGS sequence"/>
</dbReference>
<protein>
    <submittedName>
        <fullName evidence="1">Uncharacterized protein</fullName>
    </submittedName>
</protein>
<comment type="caution">
    <text evidence="1">The sequence shown here is derived from an EMBL/GenBank/DDBJ whole genome shotgun (WGS) entry which is preliminary data.</text>
</comment>
<organism evidence="1 2">
    <name type="scientific">Coemansia helicoidea</name>
    <dbReference type="NCBI Taxonomy" id="1286919"/>
    <lineage>
        <taxon>Eukaryota</taxon>
        <taxon>Fungi</taxon>
        <taxon>Fungi incertae sedis</taxon>
        <taxon>Zoopagomycota</taxon>
        <taxon>Kickxellomycotina</taxon>
        <taxon>Kickxellomycetes</taxon>
        <taxon>Kickxellales</taxon>
        <taxon>Kickxellaceae</taxon>
        <taxon>Coemansia</taxon>
    </lineage>
</organism>
<name>A0ACC1KMH9_9FUNG</name>
<accession>A0ACC1KMH9</accession>
<proteinExistence type="predicted"/>
<evidence type="ECO:0000313" key="2">
    <source>
        <dbReference type="Proteomes" id="UP001140087"/>
    </source>
</evidence>
<evidence type="ECO:0000313" key="1">
    <source>
        <dbReference type="EMBL" id="KAJ2791961.1"/>
    </source>
</evidence>
<feature type="non-terminal residue" evidence="1">
    <location>
        <position position="444"/>
    </location>
</feature>